<dbReference type="AlphaFoldDB" id="A0A518EUE1"/>
<proteinExistence type="inferred from homology"/>
<dbReference type="Gene3D" id="3.30.1120.10">
    <property type="match status" value="1"/>
</dbReference>
<keyword evidence="4" id="KW-0106">Calcium</keyword>
<dbReference type="InterPro" id="IPR017850">
    <property type="entry name" value="Alkaline_phosphatase_core_sf"/>
</dbReference>
<sequence precursor="true">MTSPTLSLASKALFWALGTLLPLSHAIGQEAAPAEQPAPPSPNVIVIYVDDLGAGEVGCYGQTKIQTPNIDAIAAVGMRFTQGYSGSPVCAPSRCSLMTGKHSGHAEVRDNWENGGWGENQPEGQWPLSQDEVTLAERLKARGYSTAGYGKWGLGGPGTRGAPERQGFGHFYGYLCQRKAHNYYPTHLWKDGVKAPIEGAEFFPAHQKLDAPLGSIDEYYERYGDGHERYAPALIAEDMLAWTRAKAEAGEPFFLYYASVIPHLALQVPREYVERYPAEWDTAPYLGKPSYLPHPSPRRAYAGMISFLDDQVGRLLDLIEDTGQRENTIVIFTSDNGATYTGGVDFEFFGSHDGRRGQKGSLYEGGVRIPFLASWPGHIAEGAVSDRLVSSIDLTATLLDLIGAEVPVGLDSVSFAPVLLGDDEAKERPFLYWEFRPAGAQALREGPWKLLRVGLKKGEPRLELYQMEKDPKETTNVIDKHPEIAARMVRLMDMSHEPSRGFPLPTIDGPAAEIMKRKKIDPLEGPNG</sequence>
<evidence type="ECO:0000256" key="4">
    <source>
        <dbReference type="ARBA" id="ARBA00022837"/>
    </source>
</evidence>
<dbReference type="Proteomes" id="UP000320390">
    <property type="component" value="Chromosome"/>
</dbReference>
<dbReference type="EMBL" id="CP036434">
    <property type="protein sequence ID" value="QDV07710.1"/>
    <property type="molecule type" value="Genomic_DNA"/>
</dbReference>
<gene>
    <name evidence="7" type="primary">atsA_13</name>
    <name evidence="7" type="ORF">Poly30_32400</name>
</gene>
<dbReference type="PANTHER" id="PTHR42693:SF53">
    <property type="entry name" value="ENDO-4-O-SULFATASE"/>
    <property type="match status" value="1"/>
</dbReference>
<name>A0A518EUE1_9BACT</name>
<dbReference type="GO" id="GO:0046872">
    <property type="term" value="F:metal ion binding"/>
    <property type="evidence" value="ECO:0007669"/>
    <property type="project" value="UniProtKB-KW"/>
</dbReference>
<reference evidence="7 8" key="1">
    <citation type="submission" date="2019-02" db="EMBL/GenBank/DDBJ databases">
        <title>Deep-cultivation of Planctomycetes and their phenomic and genomic characterization uncovers novel biology.</title>
        <authorList>
            <person name="Wiegand S."/>
            <person name="Jogler M."/>
            <person name="Boedeker C."/>
            <person name="Pinto D."/>
            <person name="Vollmers J."/>
            <person name="Rivas-Marin E."/>
            <person name="Kohn T."/>
            <person name="Peeters S.H."/>
            <person name="Heuer A."/>
            <person name="Rast P."/>
            <person name="Oberbeckmann S."/>
            <person name="Bunk B."/>
            <person name="Jeske O."/>
            <person name="Meyerdierks A."/>
            <person name="Storesund J.E."/>
            <person name="Kallscheuer N."/>
            <person name="Luecker S."/>
            <person name="Lage O.M."/>
            <person name="Pohl T."/>
            <person name="Merkel B.J."/>
            <person name="Hornburger P."/>
            <person name="Mueller R.-W."/>
            <person name="Bruemmer F."/>
            <person name="Labrenz M."/>
            <person name="Spormann A.M."/>
            <person name="Op den Camp H."/>
            <person name="Overmann J."/>
            <person name="Amann R."/>
            <person name="Jetten M.S.M."/>
            <person name="Mascher T."/>
            <person name="Medema M.H."/>
            <person name="Devos D.P."/>
            <person name="Kaster A.-K."/>
            <person name="Ovreas L."/>
            <person name="Rohde M."/>
            <person name="Galperin M.Y."/>
            <person name="Jogler C."/>
        </authorList>
    </citation>
    <scope>NUCLEOTIDE SEQUENCE [LARGE SCALE GENOMIC DNA]</scope>
    <source>
        <strain evidence="7 8">Poly30</strain>
    </source>
</reference>
<dbReference type="PROSITE" id="PS00523">
    <property type="entry name" value="SULFATASE_1"/>
    <property type="match status" value="1"/>
</dbReference>
<evidence type="ECO:0000313" key="8">
    <source>
        <dbReference type="Proteomes" id="UP000320390"/>
    </source>
</evidence>
<dbReference type="SUPFAM" id="SSF53649">
    <property type="entry name" value="Alkaline phosphatase-like"/>
    <property type="match status" value="1"/>
</dbReference>
<evidence type="ECO:0000256" key="5">
    <source>
        <dbReference type="SAM" id="SignalP"/>
    </source>
</evidence>
<feature type="chain" id="PRO_5021705044" evidence="5">
    <location>
        <begin position="32"/>
        <end position="528"/>
    </location>
</feature>
<dbReference type="Gene3D" id="3.40.720.10">
    <property type="entry name" value="Alkaline Phosphatase, subunit A"/>
    <property type="match status" value="1"/>
</dbReference>
<evidence type="ECO:0000256" key="3">
    <source>
        <dbReference type="ARBA" id="ARBA00022801"/>
    </source>
</evidence>
<feature type="domain" description="Sulfatase N-terminal" evidence="6">
    <location>
        <begin position="42"/>
        <end position="403"/>
    </location>
</feature>
<evidence type="ECO:0000259" key="6">
    <source>
        <dbReference type="Pfam" id="PF00884"/>
    </source>
</evidence>
<keyword evidence="2" id="KW-0479">Metal-binding</keyword>
<dbReference type="InterPro" id="IPR050738">
    <property type="entry name" value="Sulfatase"/>
</dbReference>
<dbReference type="Pfam" id="PF00884">
    <property type="entry name" value="Sulfatase"/>
    <property type="match status" value="1"/>
</dbReference>
<evidence type="ECO:0000256" key="1">
    <source>
        <dbReference type="ARBA" id="ARBA00008779"/>
    </source>
</evidence>
<evidence type="ECO:0000256" key="2">
    <source>
        <dbReference type="ARBA" id="ARBA00022723"/>
    </source>
</evidence>
<dbReference type="EC" id="3.1.6.1" evidence="7"/>
<dbReference type="InterPro" id="IPR000917">
    <property type="entry name" value="Sulfatase_N"/>
</dbReference>
<dbReference type="InterPro" id="IPR024607">
    <property type="entry name" value="Sulfatase_CS"/>
</dbReference>
<evidence type="ECO:0000313" key="7">
    <source>
        <dbReference type="EMBL" id="QDV07710.1"/>
    </source>
</evidence>
<keyword evidence="5" id="KW-0732">Signal</keyword>
<dbReference type="GO" id="GO:0004065">
    <property type="term" value="F:arylsulfatase activity"/>
    <property type="evidence" value="ECO:0007669"/>
    <property type="project" value="UniProtKB-EC"/>
</dbReference>
<organism evidence="7 8">
    <name type="scientific">Saltatorellus ferox</name>
    <dbReference type="NCBI Taxonomy" id="2528018"/>
    <lineage>
        <taxon>Bacteria</taxon>
        <taxon>Pseudomonadati</taxon>
        <taxon>Planctomycetota</taxon>
        <taxon>Planctomycetia</taxon>
        <taxon>Planctomycetia incertae sedis</taxon>
        <taxon>Saltatorellus</taxon>
    </lineage>
</organism>
<keyword evidence="8" id="KW-1185">Reference proteome</keyword>
<dbReference type="CDD" id="cd16145">
    <property type="entry name" value="ARS_like"/>
    <property type="match status" value="1"/>
</dbReference>
<protein>
    <submittedName>
        <fullName evidence="7">Arylsulfatase</fullName>
        <ecNumber evidence="7">3.1.6.1</ecNumber>
    </submittedName>
</protein>
<comment type="similarity">
    <text evidence="1">Belongs to the sulfatase family.</text>
</comment>
<keyword evidence="3 7" id="KW-0378">Hydrolase</keyword>
<feature type="signal peptide" evidence="5">
    <location>
        <begin position="1"/>
        <end position="31"/>
    </location>
</feature>
<dbReference type="PANTHER" id="PTHR42693">
    <property type="entry name" value="ARYLSULFATASE FAMILY MEMBER"/>
    <property type="match status" value="1"/>
</dbReference>
<accession>A0A518EUE1</accession>